<keyword evidence="2" id="KW-1185">Reference proteome</keyword>
<dbReference type="Proteomes" id="UP000261360">
    <property type="component" value="Unplaced"/>
</dbReference>
<evidence type="ECO:0000313" key="2">
    <source>
        <dbReference type="Proteomes" id="UP000261360"/>
    </source>
</evidence>
<dbReference type="AlphaFoldDB" id="A0A3B4XHD0"/>
<evidence type="ECO:0000313" key="1">
    <source>
        <dbReference type="Ensembl" id="ENSSLDP00000015250.1"/>
    </source>
</evidence>
<accession>A0A3B4XHD0</accession>
<sequence>IICQKTTPERKVCVCVCMLDSAVPFLNQNLIYGRPHTRTHCISWSQEKDYCAFQQEKKNAYLTHNHRITGIIHSPNVQRCERKTVIFLR</sequence>
<reference evidence="1" key="2">
    <citation type="submission" date="2025-09" db="UniProtKB">
        <authorList>
            <consortium name="Ensembl"/>
        </authorList>
    </citation>
    <scope>IDENTIFICATION</scope>
</reference>
<dbReference type="Ensembl" id="ENSSLDT00000015825.1">
    <property type="protein sequence ID" value="ENSSLDP00000015250.1"/>
    <property type="gene ID" value="ENSSLDG00000012138.1"/>
</dbReference>
<name>A0A3B4XHD0_SERLL</name>
<reference evidence="1" key="1">
    <citation type="submission" date="2025-08" db="UniProtKB">
        <authorList>
            <consortium name="Ensembl"/>
        </authorList>
    </citation>
    <scope>IDENTIFICATION</scope>
</reference>
<proteinExistence type="predicted"/>
<organism evidence="1 2">
    <name type="scientific">Seriola lalandi dorsalis</name>
    <dbReference type="NCBI Taxonomy" id="1841481"/>
    <lineage>
        <taxon>Eukaryota</taxon>
        <taxon>Metazoa</taxon>
        <taxon>Chordata</taxon>
        <taxon>Craniata</taxon>
        <taxon>Vertebrata</taxon>
        <taxon>Euteleostomi</taxon>
        <taxon>Actinopterygii</taxon>
        <taxon>Neopterygii</taxon>
        <taxon>Teleostei</taxon>
        <taxon>Neoteleostei</taxon>
        <taxon>Acanthomorphata</taxon>
        <taxon>Carangaria</taxon>
        <taxon>Carangiformes</taxon>
        <taxon>Carangidae</taxon>
        <taxon>Seriola</taxon>
    </lineage>
</organism>
<protein>
    <submittedName>
        <fullName evidence="1">Uncharacterized protein</fullName>
    </submittedName>
</protein>